<comment type="similarity">
    <text evidence="2">Belongs to the BCKDHA family.</text>
</comment>
<dbReference type="CDD" id="cd02000">
    <property type="entry name" value="TPP_E1_PDC_ADC_BCADC"/>
    <property type="match status" value="1"/>
</dbReference>
<dbReference type="RefSeq" id="XP_067757462.1">
    <property type="nucleotide sequence ID" value="XM_067901099.1"/>
</dbReference>
<dbReference type="EC" id="1.2.4.4" evidence="2"/>
<dbReference type="GO" id="GO:0003863">
    <property type="term" value="F:branched-chain 2-oxo acid dehydrogenase activity"/>
    <property type="evidence" value="ECO:0007669"/>
    <property type="project" value="UniProtKB-EC"/>
</dbReference>
<evidence type="ECO:0000313" key="6">
    <source>
        <dbReference type="Proteomes" id="UP000674318"/>
    </source>
</evidence>
<dbReference type="Proteomes" id="UP000674318">
    <property type="component" value="Chromosome 21"/>
</dbReference>
<keyword evidence="1 2" id="KW-0560">Oxidoreductase</keyword>
<dbReference type="OrthoDB" id="3845at2759"/>
<reference evidence="5 6" key="1">
    <citation type="submission" date="2021-02" db="EMBL/GenBank/DDBJ databases">
        <title>Porcisia hertigi Genome sequencing and assembly.</title>
        <authorList>
            <person name="Almutairi H."/>
            <person name="Gatherer D."/>
        </authorList>
    </citation>
    <scope>NUCLEOTIDE SEQUENCE [LARGE SCALE GENOMIC DNA]</scope>
    <source>
        <strain evidence="5 6">C119</strain>
    </source>
</reference>
<evidence type="ECO:0000313" key="5">
    <source>
        <dbReference type="EMBL" id="KAG5505794.1"/>
    </source>
</evidence>
<dbReference type="InterPro" id="IPR029061">
    <property type="entry name" value="THDP-binding"/>
</dbReference>
<protein>
    <recommendedName>
        <fullName evidence="2">2-oxoisovalerate dehydrogenase subunit alpha</fullName>
        <ecNumber evidence="2">1.2.4.4</ecNumber>
    </recommendedName>
    <alternativeName>
        <fullName evidence="2">Branched-chain alpha-keto acid dehydrogenase E1 component alpha chain</fullName>
    </alternativeName>
</protein>
<sequence length="481" mass="53154">MFRISRAVCCHTLATAAAVAGRASLSDAFRQVQKVWNVDFKNGPVTTNTLTFNEVADPAAPIFHLLDLGGHVVVDHLGDSKGGEATSASADRAGGTGQQGLSPGEVFRYSVHDETSFITRQTAERIMTSMLAHNTMDKILLEAQRQGRISFYMTMFGEEAAVIGAAAGLASNDEYFAQYREAGILMYRGFSIPEFIAQCMGNCECGLKGRQMPIHYGCKRLNAQVISSPLATQIPHGAGAGYAFRLENETLGKRLPPGTKLSTIPEARICATFFGEGAASEGDFHAGLNFASTVSSHTLFFVRNNGYAISTPTHSQYMGDGILSRAAGYAVPAARVDGLDALAVYHTVRKAREMILDINRPILVEAMTYRISHHSTSDESSAYRSYDEVKHFAETFSPIERFELFMTELGWWSPEQSQKIVEKTRKEVLSELRRQEKLPPWPVSIMCDDVFEVPTPELERQKAQLLEHYEAHRSTYDQEKI</sequence>
<dbReference type="SUPFAM" id="SSF52518">
    <property type="entry name" value="Thiamin diphosphate-binding fold (THDP-binding)"/>
    <property type="match status" value="1"/>
</dbReference>
<dbReference type="GeneID" id="94291176"/>
<dbReference type="Gene3D" id="3.40.50.970">
    <property type="match status" value="1"/>
</dbReference>
<accession>A0A836IAC3</accession>
<dbReference type="GO" id="GO:0009083">
    <property type="term" value="P:branched-chain amino acid catabolic process"/>
    <property type="evidence" value="ECO:0007669"/>
    <property type="project" value="TreeGrafter"/>
</dbReference>
<dbReference type="Pfam" id="PF00676">
    <property type="entry name" value="E1_dh"/>
    <property type="match status" value="1"/>
</dbReference>
<organism evidence="5 6">
    <name type="scientific">Porcisia hertigi</name>
    <dbReference type="NCBI Taxonomy" id="2761500"/>
    <lineage>
        <taxon>Eukaryota</taxon>
        <taxon>Discoba</taxon>
        <taxon>Euglenozoa</taxon>
        <taxon>Kinetoplastea</taxon>
        <taxon>Metakinetoplastina</taxon>
        <taxon>Trypanosomatida</taxon>
        <taxon>Trypanosomatidae</taxon>
        <taxon>Leishmaniinae</taxon>
        <taxon>Porcisia</taxon>
    </lineage>
</organism>
<dbReference type="InterPro" id="IPR050771">
    <property type="entry name" value="Alpha-ketoacid_DH_E1_comp"/>
</dbReference>
<dbReference type="PANTHER" id="PTHR43380">
    <property type="entry name" value="2-OXOISOVALERATE DEHYDROGENASE SUBUNIT ALPHA, MITOCHONDRIAL"/>
    <property type="match status" value="1"/>
</dbReference>
<comment type="cofactor">
    <cofactor evidence="2">
        <name>thiamine diphosphate</name>
        <dbReference type="ChEBI" id="CHEBI:58937"/>
    </cofactor>
</comment>
<proteinExistence type="inferred from homology"/>
<feature type="domain" description="Dehydrogenase E1 component" evidence="4">
    <location>
        <begin position="128"/>
        <end position="437"/>
    </location>
</feature>
<comment type="caution">
    <text evidence="5">The sequence shown here is derived from an EMBL/GenBank/DDBJ whole genome shotgun (WGS) entry which is preliminary data.</text>
</comment>
<dbReference type="AlphaFoldDB" id="A0A836IAC3"/>
<evidence type="ECO:0000256" key="3">
    <source>
        <dbReference type="SAM" id="MobiDB-lite"/>
    </source>
</evidence>
<evidence type="ECO:0000256" key="1">
    <source>
        <dbReference type="ARBA" id="ARBA00023002"/>
    </source>
</evidence>
<evidence type="ECO:0000259" key="4">
    <source>
        <dbReference type="Pfam" id="PF00676"/>
    </source>
</evidence>
<feature type="region of interest" description="Disordered" evidence="3">
    <location>
        <begin position="83"/>
        <end position="102"/>
    </location>
</feature>
<comment type="catalytic activity">
    <reaction evidence="2">
        <text>N(6)-[(R)-lipoyl]-L-lysyl-[protein] + 3-methyl-2-oxobutanoate + H(+) = N(6)-[(R)-S(8)-2-methylpropanoyldihydrolipoyl]-L-lysyl-[protein] + CO2</text>
        <dbReference type="Rhea" id="RHEA:13457"/>
        <dbReference type="Rhea" id="RHEA-COMP:10474"/>
        <dbReference type="Rhea" id="RHEA-COMP:10497"/>
        <dbReference type="ChEBI" id="CHEBI:11851"/>
        <dbReference type="ChEBI" id="CHEBI:15378"/>
        <dbReference type="ChEBI" id="CHEBI:16526"/>
        <dbReference type="ChEBI" id="CHEBI:83099"/>
        <dbReference type="ChEBI" id="CHEBI:83142"/>
        <dbReference type="EC" id="1.2.4.4"/>
    </reaction>
</comment>
<evidence type="ECO:0000256" key="2">
    <source>
        <dbReference type="RuleBase" id="RU365014"/>
    </source>
</evidence>
<keyword evidence="2" id="KW-0786">Thiamine pyrophosphate</keyword>
<dbReference type="EMBL" id="JAFJZO010000021">
    <property type="protein sequence ID" value="KAG5505794.1"/>
    <property type="molecule type" value="Genomic_DNA"/>
</dbReference>
<comment type="function">
    <text evidence="2">The branched-chain alpha-keto dehydrogenase complex catalyzes the overall conversion of alpha-keto acids to acyl-CoA and CO(2). It contains multiple copies of three enzymatic components: branched-chain alpha-keto acid decarboxylase (E1), lipoamide acyltransferase (E2) and lipoamide dehydrogenase (E3).</text>
</comment>
<name>A0A836IAC3_9TRYP</name>
<dbReference type="KEGG" id="phet:94291176"/>
<gene>
    <name evidence="5" type="ORF">JKF63_05130</name>
</gene>
<dbReference type="PANTHER" id="PTHR43380:SF1">
    <property type="entry name" value="2-OXOISOVALERATE DEHYDROGENASE SUBUNIT ALPHA, MITOCHONDRIAL"/>
    <property type="match status" value="1"/>
</dbReference>
<keyword evidence="6" id="KW-1185">Reference proteome</keyword>
<dbReference type="InterPro" id="IPR001017">
    <property type="entry name" value="DH_E1"/>
</dbReference>
<dbReference type="FunFam" id="3.40.50.970:FF:000108">
    <property type="entry name" value="2-oxoisovalerate dehydrogenase subunit alpha"/>
    <property type="match status" value="1"/>
</dbReference>